<feature type="compositionally biased region" description="Basic residues" evidence="1">
    <location>
        <begin position="76"/>
        <end position="108"/>
    </location>
</feature>
<comment type="caution">
    <text evidence="2">The sequence shown here is derived from an EMBL/GenBank/DDBJ whole genome shotgun (WGS) entry which is preliminary data.</text>
</comment>
<sequence length="116" mass="12773">GTPGAVRERLYFECARFHPEIKERDRAALVAAGLREPPPSPTPLAPQQLGQQGARRAAGTTTRSCRSPGWWTAATPRRRGGTPRRRAGTPRRRGSGTWRRRGGTRRLRGGAPSQPR</sequence>
<dbReference type="EMBL" id="CAUYUJ010000053">
    <property type="protein sequence ID" value="CAK0788440.1"/>
    <property type="molecule type" value="Genomic_DNA"/>
</dbReference>
<feature type="non-terminal residue" evidence="2">
    <location>
        <position position="1"/>
    </location>
</feature>
<keyword evidence="3" id="KW-1185">Reference proteome</keyword>
<name>A0ABN9P6Z2_9DINO</name>
<reference evidence="2" key="1">
    <citation type="submission" date="2023-10" db="EMBL/GenBank/DDBJ databases">
        <authorList>
            <person name="Chen Y."/>
            <person name="Shah S."/>
            <person name="Dougan E. K."/>
            <person name="Thang M."/>
            <person name="Chan C."/>
        </authorList>
    </citation>
    <scope>NUCLEOTIDE SEQUENCE [LARGE SCALE GENOMIC DNA]</scope>
</reference>
<feature type="compositionally biased region" description="Low complexity" evidence="1">
    <location>
        <begin position="45"/>
        <end position="63"/>
    </location>
</feature>
<accession>A0ABN9P6Z2</accession>
<feature type="non-terminal residue" evidence="2">
    <location>
        <position position="116"/>
    </location>
</feature>
<evidence type="ECO:0000256" key="1">
    <source>
        <dbReference type="SAM" id="MobiDB-lite"/>
    </source>
</evidence>
<organism evidence="2 3">
    <name type="scientific">Prorocentrum cordatum</name>
    <dbReference type="NCBI Taxonomy" id="2364126"/>
    <lineage>
        <taxon>Eukaryota</taxon>
        <taxon>Sar</taxon>
        <taxon>Alveolata</taxon>
        <taxon>Dinophyceae</taxon>
        <taxon>Prorocentrales</taxon>
        <taxon>Prorocentraceae</taxon>
        <taxon>Prorocentrum</taxon>
    </lineage>
</organism>
<dbReference type="Proteomes" id="UP001189429">
    <property type="component" value="Unassembled WGS sequence"/>
</dbReference>
<proteinExistence type="predicted"/>
<protein>
    <submittedName>
        <fullName evidence="2">Uncharacterized protein</fullName>
    </submittedName>
</protein>
<gene>
    <name evidence="2" type="ORF">PCOR1329_LOCUS328</name>
</gene>
<evidence type="ECO:0000313" key="2">
    <source>
        <dbReference type="EMBL" id="CAK0788440.1"/>
    </source>
</evidence>
<feature type="region of interest" description="Disordered" evidence="1">
    <location>
        <begin position="28"/>
        <end position="116"/>
    </location>
</feature>
<evidence type="ECO:0000313" key="3">
    <source>
        <dbReference type="Proteomes" id="UP001189429"/>
    </source>
</evidence>